<dbReference type="AlphaFoldDB" id="A0A1J4RR41"/>
<sequence>MSSPLENKLKEIFDSNRKAAEIIKKHPGQSFEQIKKTFDLNVSAHVIVSNHIGLFVSNVLNRKGDLAILAGSAAKRIVLSDPRIAAAFQKLKPEEKAARAEKIFDALASGLTSYFENFKGKELDRAAIIEELTTKVTKKIAEILSKF</sequence>
<dbReference type="EMBL" id="MNUJ01000037">
    <property type="protein sequence ID" value="OIN89504.1"/>
    <property type="molecule type" value="Genomic_DNA"/>
</dbReference>
<dbReference type="Proteomes" id="UP000182753">
    <property type="component" value="Unassembled WGS sequence"/>
</dbReference>
<organism evidence="1 2">
    <name type="scientific">Candidatus Berkelbacteria bacterium CG1_02_42_45</name>
    <dbReference type="NCBI Taxonomy" id="1805036"/>
    <lineage>
        <taxon>Bacteria</taxon>
        <taxon>Candidatus Berkelbacteria</taxon>
    </lineage>
</organism>
<comment type="caution">
    <text evidence="1">The sequence shown here is derived from an EMBL/GenBank/DDBJ whole genome shotgun (WGS) entry which is preliminary data.</text>
</comment>
<protein>
    <submittedName>
        <fullName evidence="1">Uncharacterized protein</fullName>
    </submittedName>
</protein>
<evidence type="ECO:0000313" key="1">
    <source>
        <dbReference type="EMBL" id="OIN89504.1"/>
    </source>
</evidence>
<gene>
    <name evidence="1" type="ORF">AUJ40_01785</name>
</gene>
<evidence type="ECO:0000313" key="2">
    <source>
        <dbReference type="Proteomes" id="UP000182753"/>
    </source>
</evidence>
<accession>A0A1J4RR41</accession>
<proteinExistence type="predicted"/>
<reference evidence="1 2" key="1">
    <citation type="journal article" date="2016" name="Environ. Microbiol.">
        <title>Genomic resolution of a cold subsurface aquifer community provides metabolic insights for novel microbes adapted to high CO concentrations.</title>
        <authorList>
            <person name="Probst A.J."/>
            <person name="Castelle C.J."/>
            <person name="Singh A."/>
            <person name="Brown C.T."/>
            <person name="Anantharaman K."/>
            <person name="Sharon I."/>
            <person name="Hug L.A."/>
            <person name="Burstein D."/>
            <person name="Emerson J.B."/>
            <person name="Thomas B.C."/>
            <person name="Banfield J.F."/>
        </authorList>
    </citation>
    <scope>NUCLEOTIDE SEQUENCE [LARGE SCALE GENOMIC DNA]</scope>
    <source>
        <strain evidence="1">CG1_02_42_45</strain>
    </source>
</reference>
<name>A0A1J4RR41_9BACT</name>